<comment type="caution">
    <text evidence="1">The sequence shown here is derived from an EMBL/GenBank/DDBJ whole genome shotgun (WGS) entry which is preliminary data.</text>
</comment>
<dbReference type="AlphaFoldDB" id="A6DSW1"/>
<evidence type="ECO:0000313" key="1">
    <source>
        <dbReference type="EMBL" id="EDM25251.1"/>
    </source>
</evidence>
<evidence type="ECO:0000313" key="2">
    <source>
        <dbReference type="Proteomes" id="UP000004947"/>
    </source>
</evidence>
<evidence type="ECO:0008006" key="3">
    <source>
        <dbReference type="Google" id="ProtNLM"/>
    </source>
</evidence>
<gene>
    <name evidence="1" type="ORF">LNTAR_24768</name>
</gene>
<protein>
    <recommendedName>
        <fullName evidence="3">YokE-like PH domain-containing protein</fullName>
    </recommendedName>
</protein>
<dbReference type="STRING" id="313628.LNTAR_24768"/>
<accession>A6DSW1</accession>
<dbReference type="eggNOG" id="ENOG5033HAT">
    <property type="taxonomic scope" value="Bacteria"/>
</dbReference>
<dbReference type="OrthoDB" id="9788304at2"/>
<organism evidence="1 2">
    <name type="scientific">Lentisphaera araneosa HTCC2155</name>
    <dbReference type="NCBI Taxonomy" id="313628"/>
    <lineage>
        <taxon>Bacteria</taxon>
        <taxon>Pseudomonadati</taxon>
        <taxon>Lentisphaerota</taxon>
        <taxon>Lentisphaeria</taxon>
        <taxon>Lentisphaerales</taxon>
        <taxon>Lentisphaeraceae</taxon>
        <taxon>Lentisphaera</taxon>
    </lineage>
</organism>
<sequence>MNYLCPHCGSQTNEGFNYCPACTRMAKDFQTCEKCIEPYANSAEHCPHCQHKPASQKEQLAISLELEVQATRMGAFLTGGSLTSLFFPPIIKISNGRINVKKWSFFGLRTDYQEIQVTRVASVRYTKGIIWGGLLVETFGGASEDLTEKGLHQEDARQMAEQLKDCLKD</sequence>
<keyword evidence="2" id="KW-1185">Reference proteome</keyword>
<name>A6DSW1_9BACT</name>
<reference evidence="1 2" key="1">
    <citation type="journal article" date="2010" name="J. Bacteriol.">
        <title>Genome sequence of Lentisphaera araneosa HTCC2155T, the type species of the order Lentisphaerales in the phylum Lentisphaerae.</title>
        <authorList>
            <person name="Thrash J.C."/>
            <person name="Cho J.C."/>
            <person name="Vergin K.L."/>
            <person name="Morris R.M."/>
            <person name="Giovannoni S.J."/>
        </authorList>
    </citation>
    <scope>NUCLEOTIDE SEQUENCE [LARGE SCALE GENOMIC DNA]</scope>
    <source>
        <strain evidence="1 2">HTCC2155</strain>
    </source>
</reference>
<proteinExistence type="predicted"/>
<dbReference type="Proteomes" id="UP000004947">
    <property type="component" value="Unassembled WGS sequence"/>
</dbReference>
<dbReference type="RefSeq" id="WP_007280920.1">
    <property type="nucleotide sequence ID" value="NZ_ABCK01000033.1"/>
</dbReference>
<dbReference type="EMBL" id="ABCK01000033">
    <property type="protein sequence ID" value="EDM25251.1"/>
    <property type="molecule type" value="Genomic_DNA"/>
</dbReference>